<name>A0ABP8LQ36_9MICO</name>
<dbReference type="Pfam" id="PF00501">
    <property type="entry name" value="AMP-binding"/>
    <property type="match status" value="1"/>
</dbReference>
<dbReference type="InterPro" id="IPR020845">
    <property type="entry name" value="AMP-binding_CS"/>
</dbReference>
<keyword evidence="2" id="KW-0436">Ligase</keyword>
<keyword evidence="4" id="KW-0443">Lipid metabolism</keyword>
<keyword evidence="8" id="KW-1185">Reference proteome</keyword>
<evidence type="ECO:0000256" key="4">
    <source>
        <dbReference type="ARBA" id="ARBA00023098"/>
    </source>
</evidence>
<dbReference type="PROSITE" id="PS00455">
    <property type="entry name" value="AMP_BINDING"/>
    <property type="match status" value="1"/>
</dbReference>
<evidence type="ECO:0000256" key="5">
    <source>
        <dbReference type="ARBA" id="ARBA00032875"/>
    </source>
</evidence>
<sequence length="611" mass="65869">MDEFTTPRGVEVDPGRSITDYLVDQAREHPDRVLYEEKVGEQWVPHTAAWTLERVTAIAKGLIAAGVAPGDPVAIMCRTRLEWTLVDLAAWHAGAVPVPVYETSSPEQSQWILSDSRCKFAVVENADNAATVDEARSIDDGLPELGEVWQIDGGGLETLEALGADVPDDELERRRADLGLDSLATIIYTSGTTGRPKGAELTHGNFVLLCVEAVDNISTVFQQPGARSLLFLPLAHVFARFVEVLVLVAGKPLGHTPSVKEAVPDLATFRPTFILSVPRVWEKVYNGVEQRTGGGLKTKIFHWAANVSIQYSKALDTASGPSAPLKAKLKVADKLVLSKIRAALGGQARFAVSGGAPLGERLGHFYRGIGLIVLEGYGLTETTAPTNVNRPGKIKIGTVGPPLPGTSVAIAEDGEILVRGIPVFRGYHNNPEATAESMADGWYHTGDLGSMDGDGYLRITGRKKEIIVTAGGKNVAPAPLEDNIRAHPLVSQCVVVGDDRPFIGALITLDMEMLPGWLANHDREPMTIEQAAKDPFVREHLQTAIDRANATVSRAEQIRAFEVLDFDLSVDNGYLTPKLSVKRNLFLKDFAGTVDEFYASAAAERAKGTPA</sequence>
<keyword evidence="3" id="KW-0276">Fatty acid metabolism</keyword>
<organism evidence="7 8">
    <name type="scientific">Georgenia halophila</name>
    <dbReference type="NCBI Taxonomy" id="620889"/>
    <lineage>
        <taxon>Bacteria</taxon>
        <taxon>Bacillati</taxon>
        <taxon>Actinomycetota</taxon>
        <taxon>Actinomycetes</taxon>
        <taxon>Micrococcales</taxon>
        <taxon>Bogoriellaceae</taxon>
        <taxon>Georgenia</taxon>
    </lineage>
</organism>
<evidence type="ECO:0000259" key="6">
    <source>
        <dbReference type="Pfam" id="PF00501"/>
    </source>
</evidence>
<reference evidence="8" key="1">
    <citation type="journal article" date="2019" name="Int. J. Syst. Evol. Microbiol.">
        <title>The Global Catalogue of Microorganisms (GCM) 10K type strain sequencing project: providing services to taxonomists for standard genome sequencing and annotation.</title>
        <authorList>
            <consortium name="The Broad Institute Genomics Platform"/>
            <consortium name="The Broad Institute Genome Sequencing Center for Infectious Disease"/>
            <person name="Wu L."/>
            <person name="Ma J."/>
        </authorList>
    </citation>
    <scope>NUCLEOTIDE SEQUENCE [LARGE SCALE GENOMIC DNA]</scope>
    <source>
        <strain evidence="8">JCM 17810</strain>
    </source>
</reference>
<dbReference type="InterPro" id="IPR042099">
    <property type="entry name" value="ANL_N_sf"/>
</dbReference>
<protein>
    <recommendedName>
        <fullName evidence="5">Acyl-CoA synthetase</fullName>
    </recommendedName>
</protein>
<dbReference type="PANTHER" id="PTHR43272:SF32">
    <property type="entry name" value="AMP-DEPENDENT SYNTHETASE_LIGASE DOMAIN-CONTAINING PROTEIN"/>
    <property type="match status" value="1"/>
</dbReference>
<evidence type="ECO:0000313" key="8">
    <source>
        <dbReference type="Proteomes" id="UP001500622"/>
    </source>
</evidence>
<dbReference type="Proteomes" id="UP001500622">
    <property type="component" value="Unassembled WGS sequence"/>
</dbReference>
<accession>A0ABP8LQ36</accession>
<dbReference type="PANTHER" id="PTHR43272">
    <property type="entry name" value="LONG-CHAIN-FATTY-ACID--COA LIGASE"/>
    <property type="match status" value="1"/>
</dbReference>
<dbReference type="Pfam" id="PF23562">
    <property type="entry name" value="AMP-binding_C_3"/>
    <property type="match status" value="1"/>
</dbReference>
<evidence type="ECO:0000256" key="1">
    <source>
        <dbReference type="ARBA" id="ARBA00006432"/>
    </source>
</evidence>
<dbReference type="SUPFAM" id="SSF56801">
    <property type="entry name" value="Acetyl-CoA synthetase-like"/>
    <property type="match status" value="1"/>
</dbReference>
<dbReference type="RefSeq" id="WP_345218768.1">
    <property type="nucleotide sequence ID" value="NZ_BAABGN010000013.1"/>
</dbReference>
<evidence type="ECO:0000313" key="7">
    <source>
        <dbReference type="EMBL" id="GAA4433102.1"/>
    </source>
</evidence>
<evidence type="ECO:0000256" key="3">
    <source>
        <dbReference type="ARBA" id="ARBA00022832"/>
    </source>
</evidence>
<proteinExistence type="inferred from homology"/>
<comment type="caution">
    <text evidence="7">The sequence shown here is derived from an EMBL/GenBank/DDBJ whole genome shotgun (WGS) entry which is preliminary data.</text>
</comment>
<dbReference type="EMBL" id="BAABGN010000013">
    <property type="protein sequence ID" value="GAA4433102.1"/>
    <property type="molecule type" value="Genomic_DNA"/>
</dbReference>
<evidence type="ECO:0000256" key="2">
    <source>
        <dbReference type="ARBA" id="ARBA00022598"/>
    </source>
</evidence>
<comment type="similarity">
    <text evidence="1">Belongs to the ATP-dependent AMP-binding enzyme family.</text>
</comment>
<feature type="domain" description="AMP-dependent synthetase/ligase" evidence="6">
    <location>
        <begin position="24"/>
        <end position="428"/>
    </location>
</feature>
<gene>
    <name evidence="7" type="ORF">GCM10023169_39700</name>
</gene>
<dbReference type="InterPro" id="IPR000873">
    <property type="entry name" value="AMP-dep_synth/lig_dom"/>
</dbReference>
<dbReference type="CDD" id="cd05907">
    <property type="entry name" value="VL_LC_FACS_like"/>
    <property type="match status" value="1"/>
</dbReference>
<dbReference type="Gene3D" id="3.40.50.12780">
    <property type="entry name" value="N-terminal domain of ligase-like"/>
    <property type="match status" value="1"/>
</dbReference>